<comment type="caution">
    <text evidence="6">Lacks conserved residue(s) required for the propagation of feature annotation.</text>
</comment>
<evidence type="ECO:0000256" key="4">
    <source>
        <dbReference type="ARBA" id="ARBA00022801"/>
    </source>
</evidence>
<feature type="site" description="Important for substrate specificity" evidence="6">
    <location>
        <position position="153"/>
    </location>
</feature>
<evidence type="ECO:0000256" key="6">
    <source>
        <dbReference type="HAMAP-Rule" id="MF_00528"/>
    </source>
</evidence>
<dbReference type="PANTHER" id="PTHR43213">
    <property type="entry name" value="BIFUNCTIONAL DTTP/UTP PYROPHOSPHATASE/METHYLTRANSFERASE PROTEIN-RELATED"/>
    <property type="match status" value="1"/>
</dbReference>
<dbReference type="HAMAP" id="MF_00528">
    <property type="entry name" value="Maf"/>
    <property type="match status" value="1"/>
</dbReference>
<keyword evidence="4 6" id="KW-0378">Hydrolase</keyword>
<comment type="catalytic activity">
    <reaction evidence="6">
        <text>UTP + H2O = UMP + diphosphate + H(+)</text>
        <dbReference type="Rhea" id="RHEA:29395"/>
        <dbReference type="ChEBI" id="CHEBI:15377"/>
        <dbReference type="ChEBI" id="CHEBI:15378"/>
        <dbReference type="ChEBI" id="CHEBI:33019"/>
        <dbReference type="ChEBI" id="CHEBI:46398"/>
        <dbReference type="ChEBI" id="CHEBI:57865"/>
        <dbReference type="EC" id="3.6.1.9"/>
    </reaction>
</comment>
<comment type="similarity">
    <text evidence="6">Belongs to the Maf family. YhdE subfamily.</text>
</comment>
<feature type="site" description="Important for substrate specificity" evidence="6">
    <location>
        <position position="71"/>
    </location>
</feature>
<evidence type="ECO:0000313" key="8">
    <source>
        <dbReference type="Proteomes" id="UP000480185"/>
    </source>
</evidence>
<keyword evidence="8" id="KW-1185">Reference proteome</keyword>
<comment type="cofactor">
    <cofactor evidence="1 6">
        <name>a divalent metal cation</name>
        <dbReference type="ChEBI" id="CHEBI:60240"/>
    </cofactor>
</comment>
<evidence type="ECO:0000256" key="1">
    <source>
        <dbReference type="ARBA" id="ARBA00001968"/>
    </source>
</evidence>
<proteinExistence type="inferred from homology"/>
<dbReference type="RefSeq" id="WP_153730093.1">
    <property type="nucleotide sequence ID" value="NZ_WJNH01000018.1"/>
</dbReference>
<dbReference type="EC" id="3.6.1.9" evidence="6"/>
<gene>
    <name evidence="7" type="ORF">GH754_18340</name>
</gene>
<reference evidence="7 8" key="1">
    <citation type="submission" date="2019-11" db="EMBL/GenBank/DDBJ databases">
        <authorList>
            <person name="Li J."/>
        </authorList>
    </citation>
    <scope>NUCLEOTIDE SEQUENCE [LARGE SCALE GENOMIC DNA]</scope>
    <source>
        <strain evidence="7 8">J4</strain>
    </source>
</reference>
<keyword evidence="3 6" id="KW-0963">Cytoplasm</keyword>
<comment type="subcellular location">
    <subcellularLocation>
        <location evidence="2 6">Cytoplasm</location>
    </subcellularLocation>
</comment>
<evidence type="ECO:0000256" key="5">
    <source>
        <dbReference type="ARBA" id="ARBA00023080"/>
    </source>
</evidence>
<dbReference type="EMBL" id="WJNH01000018">
    <property type="protein sequence ID" value="MRG88218.1"/>
    <property type="molecule type" value="Genomic_DNA"/>
</dbReference>
<dbReference type="NCBIfam" id="TIGR00172">
    <property type="entry name" value="maf"/>
    <property type="match status" value="1"/>
</dbReference>
<dbReference type="InterPro" id="IPR029001">
    <property type="entry name" value="ITPase-like_fam"/>
</dbReference>
<dbReference type="InterPro" id="IPR003697">
    <property type="entry name" value="Maf-like"/>
</dbReference>
<comment type="caution">
    <text evidence="7">The sequence shown here is derived from an EMBL/GenBank/DDBJ whole genome shotgun (WGS) entry which is preliminary data.</text>
</comment>
<dbReference type="GO" id="GO:0005737">
    <property type="term" value="C:cytoplasm"/>
    <property type="evidence" value="ECO:0007669"/>
    <property type="project" value="UniProtKB-SubCell"/>
</dbReference>
<sequence>MSRQLILASSSPRRQQLLEQVKIPFDIRKPDVDESIISSRSPESKVEQLAKLKADHVSLLTEQEVILAADTVVSYQGDIFEKPHTEEDAMNMLSALSGQVHEVYTGVAIRTSDRIKVLAEKTEVEFWPLSSKEIHHYISTMDPFDKAGAYGIQSIGATFVKRIIGDYYNVVGLPISRVVRELRDFSIYPSFFQS</sequence>
<dbReference type="Pfam" id="PF02545">
    <property type="entry name" value="Maf"/>
    <property type="match status" value="1"/>
</dbReference>
<name>A0A6G1XBQ0_9BACI</name>
<dbReference type="GO" id="GO:0047429">
    <property type="term" value="F:nucleoside triphosphate diphosphatase activity"/>
    <property type="evidence" value="ECO:0007669"/>
    <property type="project" value="UniProtKB-EC"/>
</dbReference>
<feature type="active site" description="Proton acceptor" evidence="6">
    <location>
        <position position="70"/>
    </location>
</feature>
<evidence type="ECO:0000256" key="2">
    <source>
        <dbReference type="ARBA" id="ARBA00004496"/>
    </source>
</evidence>
<evidence type="ECO:0000313" key="7">
    <source>
        <dbReference type="EMBL" id="MRG88218.1"/>
    </source>
</evidence>
<dbReference type="GO" id="GO:0009117">
    <property type="term" value="P:nucleotide metabolic process"/>
    <property type="evidence" value="ECO:0007669"/>
    <property type="project" value="UniProtKB-KW"/>
</dbReference>
<dbReference type="FunFam" id="3.90.950.10:FF:000005">
    <property type="entry name" value="7-methyl-GTP pyrophosphatase"/>
    <property type="match status" value="1"/>
</dbReference>
<dbReference type="PANTHER" id="PTHR43213:SF5">
    <property type="entry name" value="BIFUNCTIONAL DTTP_UTP PYROPHOSPHATASE_METHYLTRANSFERASE PROTEIN-RELATED"/>
    <property type="match status" value="1"/>
</dbReference>
<dbReference type="SUPFAM" id="SSF52972">
    <property type="entry name" value="ITPase-like"/>
    <property type="match status" value="1"/>
</dbReference>
<dbReference type="Gene3D" id="3.90.950.10">
    <property type="match status" value="1"/>
</dbReference>
<comment type="catalytic activity">
    <reaction evidence="6">
        <text>dTTP + H2O = dTMP + diphosphate + H(+)</text>
        <dbReference type="Rhea" id="RHEA:28534"/>
        <dbReference type="ChEBI" id="CHEBI:15377"/>
        <dbReference type="ChEBI" id="CHEBI:15378"/>
        <dbReference type="ChEBI" id="CHEBI:33019"/>
        <dbReference type="ChEBI" id="CHEBI:37568"/>
        <dbReference type="ChEBI" id="CHEBI:63528"/>
        <dbReference type="EC" id="3.6.1.9"/>
    </reaction>
</comment>
<dbReference type="PIRSF" id="PIRSF006305">
    <property type="entry name" value="Maf"/>
    <property type="match status" value="1"/>
</dbReference>
<dbReference type="AlphaFoldDB" id="A0A6G1XBQ0"/>
<keyword evidence="5 6" id="KW-0546">Nucleotide metabolism</keyword>
<organism evidence="7 8">
    <name type="scientific">Salinibacillus xinjiangensis</name>
    <dbReference type="NCBI Taxonomy" id="1229268"/>
    <lineage>
        <taxon>Bacteria</taxon>
        <taxon>Bacillati</taxon>
        <taxon>Bacillota</taxon>
        <taxon>Bacilli</taxon>
        <taxon>Bacillales</taxon>
        <taxon>Bacillaceae</taxon>
        <taxon>Salinibacillus</taxon>
    </lineage>
</organism>
<dbReference type="CDD" id="cd00555">
    <property type="entry name" value="Maf"/>
    <property type="match status" value="1"/>
</dbReference>
<accession>A0A6G1XBQ0</accession>
<feature type="site" description="Important for substrate specificity" evidence="6">
    <location>
        <position position="13"/>
    </location>
</feature>
<protein>
    <recommendedName>
        <fullName evidence="6">dTTP/UTP pyrophosphatase</fullName>
        <shortName evidence="6">dTTPase/UTPase</shortName>
        <ecNumber evidence="6">3.6.1.9</ecNumber>
    </recommendedName>
    <alternativeName>
        <fullName evidence="6">Nucleoside triphosphate pyrophosphatase</fullName>
    </alternativeName>
    <alternativeName>
        <fullName evidence="6">Nucleotide pyrophosphatase</fullName>
        <shortName evidence="6">Nucleotide PPase</shortName>
    </alternativeName>
</protein>
<dbReference type="OrthoDB" id="9807767at2"/>
<evidence type="ECO:0000256" key="3">
    <source>
        <dbReference type="ARBA" id="ARBA00022490"/>
    </source>
</evidence>
<dbReference type="Proteomes" id="UP000480185">
    <property type="component" value="Unassembled WGS sequence"/>
</dbReference>
<comment type="function">
    <text evidence="6">Nucleoside triphosphate pyrophosphatase that hydrolyzes dTTP and UTP. May have a dual role in cell division arrest and in preventing the incorporation of modified nucleotides into cellular nucleic acids.</text>
</comment>